<evidence type="ECO:0000259" key="8">
    <source>
        <dbReference type="Pfam" id="PF08340"/>
    </source>
</evidence>
<evidence type="ECO:0000256" key="4">
    <source>
        <dbReference type="ARBA" id="ARBA00022801"/>
    </source>
</evidence>
<evidence type="ECO:0000256" key="1">
    <source>
        <dbReference type="ARBA" id="ARBA00001968"/>
    </source>
</evidence>
<protein>
    <submittedName>
        <fullName evidence="9">TIGR00255 family protein</fullName>
    </submittedName>
</protein>
<comment type="similarity">
    <text evidence="5">Belongs to the YicC/YloC family.</text>
</comment>
<dbReference type="InterPro" id="IPR013527">
    <property type="entry name" value="YicC-like_N"/>
</dbReference>
<sequence>MQSMTGVGKAVCENESWKVSTLIKSVNSRGLDIFIKSNYNLSPIEMSIRKLIRDFIARGTVSVQIDITPKKAETPVDIGKILLNAEMIKIIAKELGLKLMDDTIFQIAWKHSERTMEELSPQLEDCLYASLQSALNDLIRSRKEEGQHLKEDMEVRIRRIESFLESIERQKEEVLNLIKNRVIEKAKELGLPDTHHTVLSEITFILSRIDVDEEITRIKSHLQKIKSLLNSEGEVGRKLDFVLQEMHREINTLGNKLPEFSQVVVEIKSEIDRLKQQVANVE</sequence>
<keyword evidence="3" id="KW-0255">Endonuclease</keyword>
<evidence type="ECO:0000313" key="9">
    <source>
        <dbReference type="EMBL" id="SNZ10724.1"/>
    </source>
</evidence>
<feature type="coiled-coil region" evidence="6">
    <location>
        <begin position="150"/>
        <end position="180"/>
    </location>
</feature>
<evidence type="ECO:0000256" key="6">
    <source>
        <dbReference type="SAM" id="Coils"/>
    </source>
</evidence>
<dbReference type="Pfam" id="PF03755">
    <property type="entry name" value="YicC-like_N"/>
    <property type="match status" value="1"/>
</dbReference>
<dbReference type="InterPro" id="IPR013551">
    <property type="entry name" value="YicC-like_C"/>
</dbReference>
<dbReference type="AlphaFoldDB" id="A0A285NMG4"/>
<accession>A0A285NMG4</accession>
<evidence type="ECO:0000313" key="10">
    <source>
        <dbReference type="Proteomes" id="UP000218627"/>
    </source>
</evidence>
<dbReference type="InterPro" id="IPR005229">
    <property type="entry name" value="YicC/YloC-like"/>
</dbReference>
<name>A0A285NMG4_9AQUI</name>
<dbReference type="Pfam" id="PF08340">
    <property type="entry name" value="YicC-like_C"/>
    <property type="match status" value="1"/>
</dbReference>
<evidence type="ECO:0000256" key="3">
    <source>
        <dbReference type="ARBA" id="ARBA00022759"/>
    </source>
</evidence>
<dbReference type="GO" id="GO:0016787">
    <property type="term" value="F:hydrolase activity"/>
    <property type="evidence" value="ECO:0007669"/>
    <property type="project" value="UniProtKB-KW"/>
</dbReference>
<organism evidence="9 10">
    <name type="scientific">Hydrogenobacter hydrogenophilus</name>
    <dbReference type="NCBI Taxonomy" id="35835"/>
    <lineage>
        <taxon>Bacteria</taxon>
        <taxon>Pseudomonadati</taxon>
        <taxon>Aquificota</taxon>
        <taxon>Aquificia</taxon>
        <taxon>Aquificales</taxon>
        <taxon>Aquificaceae</taxon>
        <taxon>Hydrogenobacter</taxon>
    </lineage>
</organism>
<feature type="domain" description="Endoribonuclease YicC-like N-terminal" evidence="7">
    <location>
        <begin position="1"/>
        <end position="150"/>
    </location>
</feature>
<feature type="domain" description="Endoribonuclease YicC-like C-terminal" evidence="8">
    <location>
        <begin position="167"/>
        <end position="282"/>
    </location>
</feature>
<dbReference type="OrthoDB" id="9771229at2"/>
<dbReference type="Proteomes" id="UP000218627">
    <property type="component" value="Unassembled WGS sequence"/>
</dbReference>
<keyword evidence="6" id="KW-0175">Coiled coil</keyword>
<reference evidence="10" key="1">
    <citation type="submission" date="2017-09" db="EMBL/GenBank/DDBJ databases">
        <authorList>
            <person name="Varghese N."/>
            <person name="Submissions S."/>
        </authorList>
    </citation>
    <scope>NUCLEOTIDE SEQUENCE [LARGE SCALE GENOMIC DNA]</scope>
    <source>
        <strain evidence="10">DSM 2913</strain>
    </source>
</reference>
<evidence type="ECO:0000259" key="7">
    <source>
        <dbReference type="Pfam" id="PF03755"/>
    </source>
</evidence>
<keyword evidence="4" id="KW-0378">Hydrolase</keyword>
<dbReference type="PANTHER" id="PTHR30636:SF3">
    <property type="entry name" value="UPF0701 PROTEIN YICC"/>
    <property type="match status" value="1"/>
</dbReference>
<keyword evidence="2" id="KW-0540">Nuclease</keyword>
<gene>
    <name evidence="9" type="ORF">SAMN06265353_0030</name>
</gene>
<keyword evidence="10" id="KW-1185">Reference proteome</keyword>
<proteinExistence type="inferred from homology"/>
<dbReference type="GO" id="GO:0004521">
    <property type="term" value="F:RNA endonuclease activity"/>
    <property type="evidence" value="ECO:0007669"/>
    <property type="project" value="InterPro"/>
</dbReference>
<dbReference type="EMBL" id="OBEN01000001">
    <property type="protein sequence ID" value="SNZ10724.1"/>
    <property type="molecule type" value="Genomic_DNA"/>
</dbReference>
<evidence type="ECO:0000256" key="2">
    <source>
        <dbReference type="ARBA" id="ARBA00022722"/>
    </source>
</evidence>
<dbReference type="PANTHER" id="PTHR30636">
    <property type="entry name" value="UPF0701 PROTEIN YICC"/>
    <property type="match status" value="1"/>
</dbReference>
<comment type="cofactor">
    <cofactor evidence="1">
        <name>a divalent metal cation</name>
        <dbReference type="ChEBI" id="CHEBI:60240"/>
    </cofactor>
</comment>
<evidence type="ECO:0000256" key="5">
    <source>
        <dbReference type="ARBA" id="ARBA00035648"/>
    </source>
</evidence>